<organism evidence="12 13">
    <name type="scientific">Actinocrinis puniceicyclus</name>
    <dbReference type="NCBI Taxonomy" id="977794"/>
    <lineage>
        <taxon>Bacteria</taxon>
        <taxon>Bacillati</taxon>
        <taxon>Actinomycetota</taxon>
        <taxon>Actinomycetes</taxon>
        <taxon>Catenulisporales</taxon>
        <taxon>Actinospicaceae</taxon>
        <taxon>Actinocrinis</taxon>
    </lineage>
</organism>
<keyword evidence="6" id="KW-0460">Magnesium</keyword>
<evidence type="ECO:0000313" key="12">
    <source>
        <dbReference type="EMBL" id="MBS2965602.1"/>
    </source>
</evidence>
<keyword evidence="4 12" id="KW-0328">Glycosyltransferase</keyword>
<dbReference type="NCBIfam" id="NF010496">
    <property type="entry name" value="PRK13915.1"/>
    <property type="match status" value="1"/>
</dbReference>
<protein>
    <recommendedName>
        <fullName evidence="8">Glucosyl-3-phosphoglycerate synthase</fullName>
        <ecNumber evidence="7">2.4.1.266</ecNumber>
    </recommendedName>
</protein>
<dbReference type="EC" id="2.4.1.266" evidence="7"/>
<comment type="cofactor">
    <cofactor evidence="1">
        <name>Mn(2+)</name>
        <dbReference type="ChEBI" id="CHEBI:29035"/>
    </cofactor>
</comment>
<evidence type="ECO:0000256" key="7">
    <source>
        <dbReference type="ARBA" id="ARBA00039022"/>
    </source>
</evidence>
<evidence type="ECO:0000256" key="6">
    <source>
        <dbReference type="ARBA" id="ARBA00022842"/>
    </source>
</evidence>
<dbReference type="AlphaFoldDB" id="A0A8J8BCX9"/>
<dbReference type="EMBL" id="JAGSXH010000092">
    <property type="protein sequence ID" value="MBS2965602.1"/>
    <property type="molecule type" value="Genomic_DNA"/>
</dbReference>
<comment type="catalytic activity">
    <reaction evidence="10">
        <text>an NDP-alpha-D-glucose + (2R)-3-phosphoglycerate = (2R)-2-O-(alpha-D-glucopyranosyl)-3-phospho-glycerate + a ribonucleoside 5'-diphosphate + H(+)</text>
        <dbReference type="Rhea" id="RHEA:47244"/>
        <dbReference type="ChEBI" id="CHEBI:15378"/>
        <dbReference type="ChEBI" id="CHEBI:57930"/>
        <dbReference type="ChEBI" id="CHEBI:58272"/>
        <dbReference type="ChEBI" id="CHEBI:62600"/>
        <dbReference type="ChEBI" id="CHEBI:76533"/>
        <dbReference type="EC" id="2.4.1.266"/>
    </reaction>
    <physiologicalReaction direction="left-to-right" evidence="10">
        <dbReference type="Rhea" id="RHEA:47245"/>
    </physiologicalReaction>
</comment>
<evidence type="ECO:0000259" key="11">
    <source>
        <dbReference type="Pfam" id="PF00535"/>
    </source>
</evidence>
<evidence type="ECO:0000256" key="5">
    <source>
        <dbReference type="ARBA" id="ARBA00022679"/>
    </source>
</evidence>
<comment type="similarity">
    <text evidence="3">Belongs to the glycosyltransferase 2 family.</text>
</comment>
<evidence type="ECO:0000313" key="13">
    <source>
        <dbReference type="Proteomes" id="UP000677913"/>
    </source>
</evidence>
<dbReference type="GO" id="GO:0016757">
    <property type="term" value="F:glycosyltransferase activity"/>
    <property type="evidence" value="ECO:0007669"/>
    <property type="project" value="UniProtKB-KW"/>
</dbReference>
<keyword evidence="13" id="KW-1185">Reference proteome</keyword>
<dbReference type="InterPro" id="IPR001173">
    <property type="entry name" value="Glyco_trans_2-like"/>
</dbReference>
<dbReference type="RefSeq" id="WP_211469958.1">
    <property type="nucleotide sequence ID" value="NZ_JAGSXH010000092.1"/>
</dbReference>
<sequence length="323" mass="33962">MDELDPAREWLSRRTSHESDWPLPSLLGLKADSGTTVSVVLPALNEQHTVGPIVAAIVADLGRPGLVDEVVVVDSGSTDRTAAVAAAAGARVVRREDVLSCAPPLPGKGEVLWRSLAATEGELICFVDADLEQFSSAVVRGVLGPLLADPGILLVKAAYERPLADGTTVHPAGGGRVTELVARPLLNLYWPQLAGFVQPLGGEYAGRRALLESLPFPSGYGVEFALLVDTYAAHGLDALAQVDAGVRHHRHQDEQALGRMAAEILQVAQARLGGPPPVSTRLTQFARTPAGFAPVTRETAAPERPPLNSVALAWTGHADADGH</sequence>
<evidence type="ECO:0000256" key="4">
    <source>
        <dbReference type="ARBA" id="ARBA00022676"/>
    </source>
</evidence>
<keyword evidence="5 12" id="KW-0808">Transferase</keyword>
<comment type="catalytic activity">
    <reaction evidence="9">
        <text>(2R)-3-phosphoglycerate + UDP-alpha-D-glucose = (2R)-2-O-(alpha-D-glucopyranosyl)-3-phospho-glycerate + UDP + H(+)</text>
        <dbReference type="Rhea" id="RHEA:31319"/>
        <dbReference type="ChEBI" id="CHEBI:15378"/>
        <dbReference type="ChEBI" id="CHEBI:58223"/>
        <dbReference type="ChEBI" id="CHEBI:58272"/>
        <dbReference type="ChEBI" id="CHEBI:58885"/>
        <dbReference type="ChEBI" id="CHEBI:62600"/>
        <dbReference type="EC" id="2.4.1.266"/>
    </reaction>
    <physiologicalReaction direction="left-to-right" evidence="9">
        <dbReference type="Rhea" id="RHEA:31320"/>
    </physiologicalReaction>
</comment>
<evidence type="ECO:0000256" key="9">
    <source>
        <dbReference type="ARBA" id="ARBA00048689"/>
    </source>
</evidence>
<proteinExistence type="inferred from homology"/>
<evidence type="ECO:0000256" key="1">
    <source>
        <dbReference type="ARBA" id="ARBA00001936"/>
    </source>
</evidence>
<comment type="caution">
    <text evidence="12">The sequence shown here is derived from an EMBL/GenBank/DDBJ whole genome shotgun (WGS) entry which is preliminary data.</text>
</comment>
<dbReference type="Gene3D" id="3.90.550.10">
    <property type="entry name" value="Spore Coat Polysaccharide Biosynthesis Protein SpsA, Chain A"/>
    <property type="match status" value="1"/>
</dbReference>
<evidence type="ECO:0000256" key="8">
    <source>
        <dbReference type="ARBA" id="ARBA00040894"/>
    </source>
</evidence>
<dbReference type="InterPro" id="IPR050256">
    <property type="entry name" value="Glycosyltransferase_2"/>
</dbReference>
<dbReference type="Pfam" id="PF00535">
    <property type="entry name" value="Glycos_transf_2"/>
    <property type="match status" value="1"/>
</dbReference>
<evidence type="ECO:0000256" key="2">
    <source>
        <dbReference type="ARBA" id="ARBA00001946"/>
    </source>
</evidence>
<dbReference type="PANTHER" id="PTHR48090">
    <property type="entry name" value="UNDECAPRENYL-PHOSPHATE 4-DEOXY-4-FORMAMIDO-L-ARABINOSE TRANSFERASE-RELATED"/>
    <property type="match status" value="1"/>
</dbReference>
<dbReference type="Proteomes" id="UP000677913">
    <property type="component" value="Unassembled WGS sequence"/>
</dbReference>
<feature type="domain" description="Glycosyltransferase 2-like" evidence="11">
    <location>
        <begin position="38"/>
        <end position="132"/>
    </location>
</feature>
<name>A0A8J8BCX9_9ACTN</name>
<dbReference type="SUPFAM" id="SSF53448">
    <property type="entry name" value="Nucleotide-diphospho-sugar transferases"/>
    <property type="match status" value="1"/>
</dbReference>
<comment type="cofactor">
    <cofactor evidence="2">
        <name>Mg(2+)</name>
        <dbReference type="ChEBI" id="CHEBI:18420"/>
    </cofactor>
</comment>
<gene>
    <name evidence="12" type="ORF">KGA66_21305</name>
</gene>
<evidence type="ECO:0000256" key="3">
    <source>
        <dbReference type="ARBA" id="ARBA00006739"/>
    </source>
</evidence>
<accession>A0A8J8BCX9</accession>
<dbReference type="InterPro" id="IPR029044">
    <property type="entry name" value="Nucleotide-diphossugar_trans"/>
</dbReference>
<reference evidence="12" key="1">
    <citation type="submission" date="2021-04" db="EMBL/GenBank/DDBJ databases">
        <title>Genome based classification of Actinospica acidithermotolerans sp. nov., an actinobacterium isolated from an Indonesian hot spring.</title>
        <authorList>
            <person name="Kusuma A.B."/>
            <person name="Putra K.E."/>
            <person name="Nafisah S."/>
            <person name="Loh J."/>
            <person name="Nouioui I."/>
            <person name="Goodfellow M."/>
        </authorList>
    </citation>
    <scope>NUCLEOTIDE SEQUENCE</scope>
    <source>
        <strain evidence="12">DSM 45618</strain>
    </source>
</reference>
<dbReference type="PANTHER" id="PTHR48090:SF10">
    <property type="entry name" value="GLUCOSYL-3-PHOSPHOGLYCERATE SYNTHASE"/>
    <property type="match status" value="1"/>
</dbReference>
<evidence type="ECO:0000256" key="10">
    <source>
        <dbReference type="ARBA" id="ARBA00048997"/>
    </source>
</evidence>